<protein>
    <submittedName>
        <fullName evidence="1">Uncharacterized protein</fullName>
    </submittedName>
</protein>
<evidence type="ECO:0000313" key="2">
    <source>
        <dbReference type="Proteomes" id="UP000315783"/>
    </source>
</evidence>
<comment type="caution">
    <text evidence="1">The sequence shown here is derived from an EMBL/GenBank/DDBJ whole genome shotgun (WGS) entry which is preliminary data.</text>
</comment>
<dbReference type="Proteomes" id="UP000315783">
    <property type="component" value="Unassembled WGS sequence"/>
</dbReference>
<sequence>MVLSRAKLSSRPARICMCQGGICNGHGGLQSEEQAKQASPENHVYRPNGRAVLESGCGDVCILLNVDLSVRRRSTAQQMRAQCRGRWLFSRIPTDYQ</sequence>
<gene>
    <name evidence="1" type="ORF">IF1G_07417</name>
</gene>
<dbReference type="AlphaFoldDB" id="A0A545UW50"/>
<keyword evidence="2" id="KW-1185">Reference proteome</keyword>
<accession>A0A545UW50</accession>
<evidence type="ECO:0000313" key="1">
    <source>
        <dbReference type="EMBL" id="TQV93685.1"/>
    </source>
</evidence>
<reference evidence="1 2" key="1">
    <citation type="journal article" date="2019" name="Appl. Microbiol. Biotechnol.">
        <title>Genome sequence of Isaria javanica and comparative genome analysis insights into family S53 peptidase evolution in fungal entomopathogens.</title>
        <authorList>
            <person name="Lin R."/>
            <person name="Zhang X."/>
            <person name="Xin B."/>
            <person name="Zou M."/>
            <person name="Gao Y."/>
            <person name="Qin F."/>
            <person name="Hu Q."/>
            <person name="Xie B."/>
            <person name="Cheng X."/>
        </authorList>
    </citation>
    <scope>NUCLEOTIDE SEQUENCE [LARGE SCALE GENOMIC DNA]</scope>
    <source>
        <strain evidence="1 2">IJ1G</strain>
    </source>
</reference>
<organism evidence="1 2">
    <name type="scientific">Cordyceps javanica</name>
    <dbReference type="NCBI Taxonomy" id="43265"/>
    <lineage>
        <taxon>Eukaryota</taxon>
        <taxon>Fungi</taxon>
        <taxon>Dikarya</taxon>
        <taxon>Ascomycota</taxon>
        <taxon>Pezizomycotina</taxon>
        <taxon>Sordariomycetes</taxon>
        <taxon>Hypocreomycetidae</taxon>
        <taxon>Hypocreales</taxon>
        <taxon>Cordycipitaceae</taxon>
        <taxon>Cordyceps</taxon>
    </lineage>
</organism>
<name>A0A545UW50_9HYPO</name>
<proteinExistence type="predicted"/>
<dbReference type="EMBL" id="SPUK01000011">
    <property type="protein sequence ID" value="TQV93685.1"/>
    <property type="molecule type" value="Genomic_DNA"/>
</dbReference>